<evidence type="ECO:0000256" key="3">
    <source>
        <dbReference type="ARBA" id="ARBA00022692"/>
    </source>
</evidence>
<protein>
    <submittedName>
        <fullName evidence="7">Putative MFS family arabinose efflux permease</fullName>
    </submittedName>
</protein>
<evidence type="ECO:0000256" key="2">
    <source>
        <dbReference type="ARBA" id="ARBA00022475"/>
    </source>
</evidence>
<dbReference type="Pfam" id="PF07690">
    <property type="entry name" value="MFS_1"/>
    <property type="match status" value="1"/>
</dbReference>
<evidence type="ECO:0000256" key="1">
    <source>
        <dbReference type="ARBA" id="ARBA00004651"/>
    </source>
</evidence>
<evidence type="ECO:0000256" key="5">
    <source>
        <dbReference type="ARBA" id="ARBA00023136"/>
    </source>
</evidence>
<feature type="transmembrane region" description="Helical" evidence="6">
    <location>
        <begin position="257"/>
        <end position="277"/>
    </location>
</feature>
<sequence length="404" mass="41468">MIAEQYRRLLRDRPTRRFLAGLGVSSLGDGMSTVAIAWLALLAAPAGHTGDYVGLAVAAYTLPGVLGALAFGRFLRDRPARALVLGHCLLRAGCLGTIALLGDAVSPAGYVALLAGSSLLTAWGNAGEYTMLAELGGPDGRLATNSLAGAQVSLAVIVGPLLAGAVAGWVGPVWVIAADALSFTVLGIVAWRTHTGAQAEQPVDRKAAESGFKLLRRRDLLSLTVLTWLFFFLYGPVEVALPVYVAHDLGGGARLLGVYWTAFGIGALAATLATGFLKGRDMRRITLVIVAGWGACLLPFGFAPVTVTVICFAVGGLVYGPFVPLTYALFQSATSTANLPAVLAARSSLVMLSSPLGVALGGPVVGALGAGPTLFWSGATTIALAVVGAFAWTRQTQVAALAQG</sequence>
<keyword evidence="4 6" id="KW-1133">Transmembrane helix</keyword>
<feature type="transmembrane region" description="Helical" evidence="6">
    <location>
        <begin position="18"/>
        <end position="40"/>
    </location>
</feature>
<dbReference type="GO" id="GO:0005886">
    <property type="term" value="C:plasma membrane"/>
    <property type="evidence" value="ECO:0007669"/>
    <property type="project" value="UniProtKB-SubCell"/>
</dbReference>
<feature type="transmembrane region" description="Helical" evidence="6">
    <location>
        <begin position="52"/>
        <end position="71"/>
    </location>
</feature>
<evidence type="ECO:0000313" key="7">
    <source>
        <dbReference type="EMBL" id="TDQ04369.1"/>
    </source>
</evidence>
<keyword evidence="3 6" id="KW-0812">Transmembrane</keyword>
<dbReference type="PANTHER" id="PTHR23513:SF11">
    <property type="entry name" value="STAPHYLOFERRIN A TRANSPORTER"/>
    <property type="match status" value="1"/>
</dbReference>
<dbReference type="OrthoDB" id="3661340at2"/>
<evidence type="ECO:0000256" key="4">
    <source>
        <dbReference type="ARBA" id="ARBA00022989"/>
    </source>
</evidence>
<accession>A0A4R6SJX8</accession>
<dbReference type="EMBL" id="SNXZ01000001">
    <property type="protein sequence ID" value="TDQ04369.1"/>
    <property type="molecule type" value="Genomic_DNA"/>
</dbReference>
<dbReference type="Gene3D" id="1.20.1250.20">
    <property type="entry name" value="MFS general substrate transporter like domains"/>
    <property type="match status" value="1"/>
</dbReference>
<dbReference type="PANTHER" id="PTHR23513">
    <property type="entry name" value="INTEGRAL MEMBRANE EFFLUX PROTEIN-RELATED"/>
    <property type="match status" value="1"/>
</dbReference>
<proteinExistence type="predicted"/>
<dbReference type="Proteomes" id="UP000295444">
    <property type="component" value="Unassembled WGS sequence"/>
</dbReference>
<feature type="transmembrane region" description="Helical" evidence="6">
    <location>
        <begin position="147"/>
        <end position="167"/>
    </location>
</feature>
<reference evidence="7 8" key="1">
    <citation type="submission" date="2019-03" db="EMBL/GenBank/DDBJ databases">
        <title>Genomic Encyclopedia of Type Strains, Phase IV (KMG-IV): sequencing the most valuable type-strain genomes for metagenomic binning, comparative biology and taxonomic classification.</title>
        <authorList>
            <person name="Goeker M."/>
        </authorList>
    </citation>
    <scope>NUCLEOTIDE SEQUENCE [LARGE SCALE GENOMIC DNA]</scope>
    <source>
        <strain evidence="7 8">DSM 45361</strain>
    </source>
</reference>
<dbReference type="AlphaFoldDB" id="A0A4R6SJX8"/>
<dbReference type="InterPro" id="IPR036259">
    <property type="entry name" value="MFS_trans_sf"/>
</dbReference>
<dbReference type="InterPro" id="IPR011701">
    <property type="entry name" value="MFS"/>
</dbReference>
<comment type="caution">
    <text evidence="7">The sequence shown here is derived from an EMBL/GenBank/DDBJ whole genome shotgun (WGS) entry which is preliminary data.</text>
</comment>
<evidence type="ECO:0000256" key="6">
    <source>
        <dbReference type="SAM" id="Phobius"/>
    </source>
</evidence>
<name>A0A4R6SJX8_LABRH</name>
<feature type="transmembrane region" description="Helical" evidence="6">
    <location>
        <begin position="83"/>
        <end position="102"/>
    </location>
</feature>
<feature type="transmembrane region" description="Helical" evidence="6">
    <location>
        <begin position="349"/>
        <end position="368"/>
    </location>
</feature>
<organism evidence="7 8">
    <name type="scientific">Labedaea rhizosphaerae</name>
    <dbReference type="NCBI Taxonomy" id="598644"/>
    <lineage>
        <taxon>Bacteria</taxon>
        <taxon>Bacillati</taxon>
        <taxon>Actinomycetota</taxon>
        <taxon>Actinomycetes</taxon>
        <taxon>Pseudonocardiales</taxon>
        <taxon>Pseudonocardiaceae</taxon>
        <taxon>Labedaea</taxon>
    </lineage>
</organism>
<feature type="transmembrane region" description="Helical" evidence="6">
    <location>
        <begin position="284"/>
        <end position="301"/>
    </location>
</feature>
<feature type="transmembrane region" description="Helical" evidence="6">
    <location>
        <begin position="108"/>
        <end position="126"/>
    </location>
</feature>
<evidence type="ECO:0000313" key="8">
    <source>
        <dbReference type="Proteomes" id="UP000295444"/>
    </source>
</evidence>
<dbReference type="RefSeq" id="WP_133847282.1">
    <property type="nucleotide sequence ID" value="NZ_SNXZ01000001.1"/>
</dbReference>
<feature type="transmembrane region" description="Helical" evidence="6">
    <location>
        <begin position="173"/>
        <end position="191"/>
    </location>
</feature>
<feature type="transmembrane region" description="Helical" evidence="6">
    <location>
        <begin position="374"/>
        <end position="393"/>
    </location>
</feature>
<feature type="transmembrane region" description="Helical" evidence="6">
    <location>
        <begin position="307"/>
        <end position="329"/>
    </location>
</feature>
<dbReference type="SUPFAM" id="SSF103473">
    <property type="entry name" value="MFS general substrate transporter"/>
    <property type="match status" value="1"/>
</dbReference>
<keyword evidence="5 6" id="KW-0472">Membrane</keyword>
<keyword evidence="8" id="KW-1185">Reference proteome</keyword>
<comment type="subcellular location">
    <subcellularLocation>
        <location evidence="1">Cell membrane</location>
        <topology evidence="1">Multi-pass membrane protein</topology>
    </subcellularLocation>
</comment>
<gene>
    <name evidence="7" type="ORF">EV186_101315</name>
</gene>
<dbReference type="CDD" id="cd06173">
    <property type="entry name" value="MFS_MefA_like"/>
    <property type="match status" value="1"/>
</dbReference>
<keyword evidence="2" id="KW-1003">Cell membrane</keyword>
<dbReference type="GO" id="GO:0022857">
    <property type="term" value="F:transmembrane transporter activity"/>
    <property type="evidence" value="ECO:0007669"/>
    <property type="project" value="InterPro"/>
</dbReference>
<feature type="transmembrane region" description="Helical" evidence="6">
    <location>
        <begin position="220"/>
        <end position="237"/>
    </location>
</feature>